<keyword evidence="1" id="KW-0472">Membrane</keyword>
<gene>
    <name evidence="2" type="ORF">K457DRAFT_842158</name>
</gene>
<dbReference type="AlphaFoldDB" id="A0A197JGK6"/>
<evidence type="ECO:0000313" key="2">
    <source>
        <dbReference type="EMBL" id="OAQ24317.1"/>
    </source>
</evidence>
<proteinExistence type="predicted"/>
<protein>
    <submittedName>
        <fullName evidence="2">Uncharacterized protein</fullName>
    </submittedName>
</protein>
<accession>A0A197JGK6</accession>
<keyword evidence="1" id="KW-0812">Transmembrane</keyword>
<keyword evidence="3" id="KW-1185">Reference proteome</keyword>
<reference evidence="2 3" key="1">
    <citation type="submission" date="2016-05" db="EMBL/GenBank/DDBJ databases">
        <title>Genome sequencing reveals origins of a unique bacterial endosymbiosis in the earliest lineages of terrestrial Fungi.</title>
        <authorList>
            <consortium name="DOE Joint Genome Institute"/>
            <person name="Uehling J."/>
            <person name="Gryganskyi A."/>
            <person name="Hameed K."/>
            <person name="Tschaplinski T."/>
            <person name="Misztal P."/>
            <person name="Wu S."/>
            <person name="Desiro A."/>
            <person name="Vande Pol N."/>
            <person name="Du Z.-Y."/>
            <person name="Zienkiewicz A."/>
            <person name="Zienkiewicz K."/>
            <person name="Morin E."/>
            <person name="Tisserant E."/>
            <person name="Splivallo R."/>
            <person name="Hainaut M."/>
            <person name="Henrissat B."/>
            <person name="Ohm R."/>
            <person name="Kuo A."/>
            <person name="Yan J."/>
            <person name="Lipzen A."/>
            <person name="Nolan M."/>
            <person name="Labutti K."/>
            <person name="Barry K."/>
            <person name="Goldstein A."/>
            <person name="Labbe J."/>
            <person name="Schadt C."/>
            <person name="Tuskan G."/>
            <person name="Grigoriev I."/>
            <person name="Martin F."/>
            <person name="Vilgalys R."/>
            <person name="Bonito G."/>
        </authorList>
    </citation>
    <scope>NUCLEOTIDE SEQUENCE [LARGE SCALE GENOMIC DNA]</scope>
    <source>
        <strain evidence="2 3">AG-77</strain>
    </source>
</reference>
<dbReference type="Proteomes" id="UP000078512">
    <property type="component" value="Unassembled WGS sequence"/>
</dbReference>
<feature type="transmembrane region" description="Helical" evidence="1">
    <location>
        <begin position="20"/>
        <end position="38"/>
    </location>
</feature>
<sequence length="83" mass="9481">MDGGLMVEGGALTTLPYPDNGYLTAFLFPPLFLIFFTFPHHCSLHHHPSSFPHLAVRQFLHHLSFTQTPQLQHHGEKSIINYK</sequence>
<name>A0A197JGK6_9FUNG</name>
<organism evidence="2 3">
    <name type="scientific">Linnemannia elongata AG-77</name>
    <dbReference type="NCBI Taxonomy" id="1314771"/>
    <lineage>
        <taxon>Eukaryota</taxon>
        <taxon>Fungi</taxon>
        <taxon>Fungi incertae sedis</taxon>
        <taxon>Mucoromycota</taxon>
        <taxon>Mortierellomycotina</taxon>
        <taxon>Mortierellomycetes</taxon>
        <taxon>Mortierellales</taxon>
        <taxon>Mortierellaceae</taxon>
        <taxon>Linnemannia</taxon>
    </lineage>
</organism>
<evidence type="ECO:0000313" key="3">
    <source>
        <dbReference type="Proteomes" id="UP000078512"/>
    </source>
</evidence>
<dbReference type="EMBL" id="KV442096">
    <property type="protein sequence ID" value="OAQ24317.1"/>
    <property type="molecule type" value="Genomic_DNA"/>
</dbReference>
<keyword evidence="1" id="KW-1133">Transmembrane helix</keyword>
<evidence type="ECO:0000256" key="1">
    <source>
        <dbReference type="SAM" id="Phobius"/>
    </source>
</evidence>